<dbReference type="Pfam" id="PF01047">
    <property type="entry name" value="MarR"/>
    <property type="match status" value="1"/>
</dbReference>
<sequence length="172" mass="20030">MDRKQLAKLDVHETFIKLIHQMESHEARWNEAVLTIFGEELQGNQSMTLTGIHVLSCIGEHEPINQTGIAEKLEVSKGNLSKICTKLEKNDLVRKTQLNDNKKELFYRLTPKGKRLFDLHEIGHRMVQNHFLNFLDRYSESELATAKRFLMDVIGYCLEIEGVDWYESLKLD</sequence>
<evidence type="ECO:0000313" key="5">
    <source>
        <dbReference type="EMBL" id="MFC4304270.1"/>
    </source>
</evidence>
<keyword evidence="6" id="KW-1185">Reference proteome</keyword>
<dbReference type="SMART" id="SM00347">
    <property type="entry name" value="HTH_MARR"/>
    <property type="match status" value="1"/>
</dbReference>
<dbReference type="InterPro" id="IPR023187">
    <property type="entry name" value="Tscrpt_reg_MarR-type_CS"/>
</dbReference>
<keyword evidence="2" id="KW-0238">DNA-binding</keyword>
<protein>
    <submittedName>
        <fullName evidence="5">MarR family transcriptional regulator</fullName>
    </submittedName>
</protein>
<evidence type="ECO:0000256" key="3">
    <source>
        <dbReference type="ARBA" id="ARBA00023163"/>
    </source>
</evidence>
<accession>A0ABV8SAD5</accession>
<keyword evidence="3" id="KW-0804">Transcription</keyword>
<keyword evidence="1" id="KW-0805">Transcription regulation</keyword>
<proteinExistence type="predicted"/>
<dbReference type="PANTHER" id="PTHR35790:SF4">
    <property type="entry name" value="HTH-TYPE TRANSCRIPTIONAL REGULATOR PCHR"/>
    <property type="match status" value="1"/>
</dbReference>
<dbReference type="PANTHER" id="PTHR35790">
    <property type="entry name" value="HTH-TYPE TRANSCRIPTIONAL REGULATOR PCHR"/>
    <property type="match status" value="1"/>
</dbReference>
<organism evidence="5 6">
    <name type="scientific">Cohnella boryungensis</name>
    <dbReference type="NCBI Taxonomy" id="768479"/>
    <lineage>
        <taxon>Bacteria</taxon>
        <taxon>Bacillati</taxon>
        <taxon>Bacillota</taxon>
        <taxon>Bacilli</taxon>
        <taxon>Bacillales</taxon>
        <taxon>Paenibacillaceae</taxon>
        <taxon>Cohnella</taxon>
    </lineage>
</organism>
<dbReference type="InterPro" id="IPR000835">
    <property type="entry name" value="HTH_MarR-typ"/>
</dbReference>
<dbReference type="Proteomes" id="UP001595755">
    <property type="component" value="Unassembled WGS sequence"/>
</dbReference>
<gene>
    <name evidence="5" type="ORF">ACFO1S_12600</name>
</gene>
<feature type="domain" description="HTH marR-type" evidence="4">
    <location>
        <begin position="12"/>
        <end position="155"/>
    </location>
</feature>
<dbReference type="PROSITE" id="PS01117">
    <property type="entry name" value="HTH_MARR_1"/>
    <property type="match status" value="1"/>
</dbReference>
<dbReference type="PROSITE" id="PS50995">
    <property type="entry name" value="HTH_MARR_2"/>
    <property type="match status" value="1"/>
</dbReference>
<dbReference type="SUPFAM" id="SSF46785">
    <property type="entry name" value="Winged helix' DNA-binding domain"/>
    <property type="match status" value="1"/>
</dbReference>
<dbReference type="Gene3D" id="1.10.10.10">
    <property type="entry name" value="Winged helix-like DNA-binding domain superfamily/Winged helix DNA-binding domain"/>
    <property type="match status" value="1"/>
</dbReference>
<dbReference type="InterPro" id="IPR052067">
    <property type="entry name" value="Metal_resp_HTH_trans_reg"/>
</dbReference>
<dbReference type="EMBL" id="JBHSED010000021">
    <property type="protein sequence ID" value="MFC4304270.1"/>
    <property type="molecule type" value="Genomic_DNA"/>
</dbReference>
<comment type="caution">
    <text evidence="5">The sequence shown here is derived from an EMBL/GenBank/DDBJ whole genome shotgun (WGS) entry which is preliminary data.</text>
</comment>
<evidence type="ECO:0000259" key="4">
    <source>
        <dbReference type="PROSITE" id="PS50995"/>
    </source>
</evidence>
<dbReference type="InterPro" id="IPR036390">
    <property type="entry name" value="WH_DNA-bd_sf"/>
</dbReference>
<evidence type="ECO:0000256" key="2">
    <source>
        <dbReference type="ARBA" id="ARBA00023125"/>
    </source>
</evidence>
<dbReference type="InterPro" id="IPR036388">
    <property type="entry name" value="WH-like_DNA-bd_sf"/>
</dbReference>
<evidence type="ECO:0000313" key="6">
    <source>
        <dbReference type="Proteomes" id="UP001595755"/>
    </source>
</evidence>
<evidence type="ECO:0000256" key="1">
    <source>
        <dbReference type="ARBA" id="ARBA00023015"/>
    </source>
</evidence>
<name>A0ABV8SAD5_9BACL</name>
<reference evidence="6" key="1">
    <citation type="journal article" date="2019" name="Int. J. Syst. Evol. Microbiol.">
        <title>The Global Catalogue of Microorganisms (GCM) 10K type strain sequencing project: providing services to taxonomists for standard genome sequencing and annotation.</title>
        <authorList>
            <consortium name="The Broad Institute Genomics Platform"/>
            <consortium name="The Broad Institute Genome Sequencing Center for Infectious Disease"/>
            <person name="Wu L."/>
            <person name="Ma J."/>
        </authorList>
    </citation>
    <scope>NUCLEOTIDE SEQUENCE [LARGE SCALE GENOMIC DNA]</scope>
    <source>
        <strain evidence="6">CGMCC 4.1641</strain>
    </source>
</reference>
<dbReference type="RefSeq" id="WP_378126866.1">
    <property type="nucleotide sequence ID" value="NZ_JBHSED010000021.1"/>
</dbReference>